<dbReference type="GO" id="GO:0004867">
    <property type="term" value="F:serine-type endopeptidase inhibitor activity"/>
    <property type="evidence" value="ECO:0007669"/>
    <property type="project" value="UniProtKB-KW"/>
</dbReference>
<dbReference type="EMBL" id="MK575887">
    <property type="protein sequence ID" value="QEQ76264.1"/>
    <property type="molecule type" value="mRNA"/>
</dbReference>
<name>A0A5J6CZ86_MACNP</name>
<evidence type="ECO:0000256" key="1">
    <source>
        <dbReference type="ARBA" id="ARBA00022690"/>
    </source>
</evidence>
<feature type="chain" id="PRO_5023899220" evidence="4">
    <location>
        <begin position="20"/>
        <end position="416"/>
    </location>
</feature>
<protein>
    <submittedName>
        <fullName evidence="6">Serpin 1</fullName>
    </submittedName>
</protein>
<reference evidence="6" key="1">
    <citation type="submission" date="2019-02" db="EMBL/GenBank/DDBJ databases">
        <authorList>
            <person name="Jiang H."/>
        </authorList>
    </citation>
    <scope>NUCLEOTIDE SEQUENCE</scope>
</reference>
<feature type="signal peptide" evidence="4">
    <location>
        <begin position="1"/>
        <end position="19"/>
    </location>
</feature>
<keyword evidence="1" id="KW-0646">Protease inhibitor</keyword>
<dbReference type="Gene3D" id="3.30.497.10">
    <property type="entry name" value="Antithrombin, subunit I, domain 2"/>
    <property type="match status" value="1"/>
</dbReference>
<dbReference type="Gene3D" id="2.30.39.10">
    <property type="entry name" value="Alpha-1-antitrypsin, domain 1"/>
    <property type="match status" value="1"/>
</dbReference>
<evidence type="ECO:0000256" key="2">
    <source>
        <dbReference type="ARBA" id="ARBA00022900"/>
    </source>
</evidence>
<evidence type="ECO:0000259" key="5">
    <source>
        <dbReference type="SMART" id="SM00093"/>
    </source>
</evidence>
<dbReference type="SMR" id="A0A5J6CZ86"/>
<dbReference type="InterPro" id="IPR036186">
    <property type="entry name" value="Serpin_sf"/>
</dbReference>
<evidence type="ECO:0000256" key="4">
    <source>
        <dbReference type="SAM" id="SignalP"/>
    </source>
</evidence>
<dbReference type="SMART" id="SM00093">
    <property type="entry name" value="SERPIN"/>
    <property type="match status" value="1"/>
</dbReference>
<dbReference type="GO" id="GO:0005615">
    <property type="term" value="C:extracellular space"/>
    <property type="evidence" value="ECO:0007669"/>
    <property type="project" value="InterPro"/>
</dbReference>
<accession>A0A5J6CZ86</accession>
<comment type="similarity">
    <text evidence="3">Belongs to the serpin family.</text>
</comment>
<dbReference type="PANTHER" id="PTHR11461:SF278">
    <property type="entry name" value="SERINE PROTEASE INHIBITOR 88EA"/>
    <property type="match status" value="1"/>
</dbReference>
<dbReference type="InterPro" id="IPR000215">
    <property type="entry name" value="Serpin_fam"/>
</dbReference>
<keyword evidence="2" id="KW-0722">Serine protease inhibitor</keyword>
<dbReference type="Pfam" id="PF00079">
    <property type="entry name" value="Serpin"/>
    <property type="match status" value="1"/>
</dbReference>
<dbReference type="InterPro" id="IPR042185">
    <property type="entry name" value="Serpin_sf_2"/>
</dbReference>
<keyword evidence="4" id="KW-0732">Signal</keyword>
<organism evidence="6">
    <name type="scientific">Macrobrachium nipponense</name>
    <name type="common">Oriental river shrimp</name>
    <name type="synonym">Palaemon nipponensis</name>
    <dbReference type="NCBI Taxonomy" id="159736"/>
    <lineage>
        <taxon>Eukaryota</taxon>
        <taxon>Metazoa</taxon>
        <taxon>Ecdysozoa</taxon>
        <taxon>Arthropoda</taxon>
        <taxon>Crustacea</taxon>
        <taxon>Multicrustacea</taxon>
        <taxon>Malacostraca</taxon>
        <taxon>Eumalacostraca</taxon>
        <taxon>Eucarida</taxon>
        <taxon>Decapoda</taxon>
        <taxon>Pleocyemata</taxon>
        <taxon>Caridea</taxon>
        <taxon>Palaemonoidea</taxon>
        <taxon>Palaemonidae</taxon>
        <taxon>Macrobrachium</taxon>
    </lineage>
</organism>
<feature type="domain" description="Serpin" evidence="5">
    <location>
        <begin position="45"/>
        <end position="414"/>
    </location>
</feature>
<dbReference type="InterPro" id="IPR023796">
    <property type="entry name" value="Serpin_dom"/>
</dbReference>
<evidence type="ECO:0000256" key="3">
    <source>
        <dbReference type="RuleBase" id="RU000411"/>
    </source>
</evidence>
<dbReference type="Gene3D" id="2.10.310.10">
    <property type="entry name" value="Serpins superfamily"/>
    <property type="match status" value="1"/>
</dbReference>
<sequence length="416" mass="46360">MHWLSSLLLLGAVVGLAHPQCLTPNDNFQAVQYSTDLSGITDFGLDLYKQLSPGNSPRNFFFSPYSIWSALSLAYIGSGGDTQKQLEAALRVSGKLETFQLIKALDNLYEQRTTNNSLYTFNLANRAYVDGTLNVKQCAKTILHNELRTVNFRNIGATAKDINDFVDETTKGRITNIVSPADLVDALMVLVNAAFFKGTWKYQFKNSNTQKKDFYISAQDTAPLAMMSQKGSFRYGESVSLGARILELPYSGEDISMFLLLPRSDLPFDTRFTNMINNLNAANLQEALNPRNMAFVEVDVELPKFKFSMKLGEQLETAFKKMGIVDIFDANLADLSGFDARKDMSLKKAIHKSFIEVNEEGTEAAAATALVFLTRSGVSKAPQIVRFHCNEPFVFLIHDNQTRNVLFMGAIKNPRG</sequence>
<dbReference type="AlphaFoldDB" id="A0A5J6CZ86"/>
<evidence type="ECO:0000313" key="6">
    <source>
        <dbReference type="EMBL" id="QEQ76264.1"/>
    </source>
</evidence>
<proteinExistence type="evidence at transcript level"/>
<dbReference type="SUPFAM" id="SSF56574">
    <property type="entry name" value="Serpins"/>
    <property type="match status" value="1"/>
</dbReference>
<dbReference type="PANTHER" id="PTHR11461">
    <property type="entry name" value="SERINE PROTEASE INHIBITOR, SERPIN"/>
    <property type="match status" value="1"/>
</dbReference>
<dbReference type="InterPro" id="IPR042178">
    <property type="entry name" value="Serpin_sf_1"/>
</dbReference>